<comment type="similarity">
    <text evidence="1">Belongs to the sigma-70 factor family. ECF subfamily.</text>
</comment>
<keyword evidence="3" id="KW-0731">Sigma factor</keyword>
<dbReference type="InterPro" id="IPR036388">
    <property type="entry name" value="WH-like_DNA-bd_sf"/>
</dbReference>
<feature type="domain" description="RNA polymerase sigma factor 70 region 4 type 2" evidence="6">
    <location>
        <begin position="124"/>
        <end position="175"/>
    </location>
</feature>
<dbReference type="SUPFAM" id="SSF88659">
    <property type="entry name" value="Sigma3 and sigma4 domains of RNA polymerase sigma factors"/>
    <property type="match status" value="1"/>
</dbReference>
<dbReference type="Gene3D" id="1.10.10.10">
    <property type="entry name" value="Winged helix-like DNA-binding domain superfamily/Winged helix DNA-binding domain"/>
    <property type="match status" value="1"/>
</dbReference>
<dbReference type="RefSeq" id="WP_346752145.1">
    <property type="nucleotide sequence ID" value="NZ_JAUJEA010000004.1"/>
</dbReference>
<keyword evidence="4" id="KW-0804">Transcription</keyword>
<evidence type="ECO:0000259" key="5">
    <source>
        <dbReference type="Pfam" id="PF04542"/>
    </source>
</evidence>
<dbReference type="InterPro" id="IPR013249">
    <property type="entry name" value="RNA_pol_sigma70_r4_t2"/>
</dbReference>
<dbReference type="InterPro" id="IPR014284">
    <property type="entry name" value="RNA_pol_sigma-70_dom"/>
</dbReference>
<keyword evidence="2" id="KW-0805">Transcription regulation</keyword>
<dbReference type="PANTHER" id="PTHR43133">
    <property type="entry name" value="RNA POLYMERASE ECF-TYPE SIGMA FACTO"/>
    <property type="match status" value="1"/>
</dbReference>
<gene>
    <name evidence="7" type="ORF">QQ008_12115</name>
</gene>
<dbReference type="Pfam" id="PF04542">
    <property type="entry name" value="Sigma70_r2"/>
    <property type="match status" value="1"/>
</dbReference>
<evidence type="ECO:0000313" key="8">
    <source>
        <dbReference type="Proteomes" id="UP001172082"/>
    </source>
</evidence>
<dbReference type="SUPFAM" id="SSF88946">
    <property type="entry name" value="Sigma2 domain of RNA polymerase sigma factors"/>
    <property type="match status" value="1"/>
</dbReference>
<dbReference type="InterPro" id="IPR007627">
    <property type="entry name" value="RNA_pol_sigma70_r2"/>
</dbReference>
<comment type="caution">
    <text evidence="7">The sequence shown here is derived from an EMBL/GenBank/DDBJ whole genome shotgun (WGS) entry which is preliminary data.</text>
</comment>
<reference evidence="7" key="1">
    <citation type="submission" date="2023-06" db="EMBL/GenBank/DDBJ databases">
        <title>Genomic of Parafulvivirga corallium.</title>
        <authorList>
            <person name="Wang G."/>
        </authorList>
    </citation>
    <scope>NUCLEOTIDE SEQUENCE</scope>
    <source>
        <strain evidence="7">BMA10</strain>
    </source>
</reference>
<evidence type="ECO:0000256" key="4">
    <source>
        <dbReference type="ARBA" id="ARBA00023163"/>
    </source>
</evidence>
<evidence type="ECO:0000256" key="1">
    <source>
        <dbReference type="ARBA" id="ARBA00010641"/>
    </source>
</evidence>
<dbReference type="InterPro" id="IPR039425">
    <property type="entry name" value="RNA_pol_sigma-70-like"/>
</dbReference>
<dbReference type="PANTHER" id="PTHR43133:SF46">
    <property type="entry name" value="RNA POLYMERASE SIGMA-70 FACTOR ECF SUBFAMILY"/>
    <property type="match status" value="1"/>
</dbReference>
<dbReference type="InterPro" id="IPR013324">
    <property type="entry name" value="RNA_pol_sigma_r3/r4-like"/>
</dbReference>
<name>A0ABT8KN07_9BACT</name>
<accession>A0ABT8KN07</accession>
<dbReference type="Gene3D" id="1.10.1740.10">
    <property type="match status" value="1"/>
</dbReference>
<keyword evidence="8" id="KW-1185">Reference proteome</keyword>
<dbReference type="InterPro" id="IPR013325">
    <property type="entry name" value="RNA_pol_sigma_r2"/>
</dbReference>
<dbReference type="InterPro" id="IPR014327">
    <property type="entry name" value="RNA_pol_sigma70_bacteroid"/>
</dbReference>
<protein>
    <submittedName>
        <fullName evidence="7">RNA polymerase sigma-70 factor</fullName>
    </submittedName>
</protein>
<proteinExistence type="inferred from homology"/>
<evidence type="ECO:0000256" key="2">
    <source>
        <dbReference type="ARBA" id="ARBA00023015"/>
    </source>
</evidence>
<organism evidence="7 8">
    <name type="scientific">Splendidivirga corallicola</name>
    <dbReference type="NCBI Taxonomy" id="3051826"/>
    <lineage>
        <taxon>Bacteria</taxon>
        <taxon>Pseudomonadati</taxon>
        <taxon>Bacteroidota</taxon>
        <taxon>Cytophagia</taxon>
        <taxon>Cytophagales</taxon>
        <taxon>Splendidivirgaceae</taxon>
        <taxon>Splendidivirga</taxon>
    </lineage>
</organism>
<feature type="domain" description="RNA polymerase sigma-70 region 2" evidence="5">
    <location>
        <begin position="30"/>
        <end position="92"/>
    </location>
</feature>
<sequence>MQSRDLQHIDDHELLNLLSQNNDFAFEEIYNRYWEKLIRNALNIIEDKDTCKDILQEVFVNLWQRRSLVRINNLSAYLFRAVKLKVLEHLRNGNITQKHLNKINTISFANNTEDQIRLKDVEVAFDKSVSRLPDRCKEVFQLSRFEHLSNKEIAGRLNISIKTVEGHITVALKHLHKDLGEFVSIGVLYFFL</sequence>
<evidence type="ECO:0000256" key="3">
    <source>
        <dbReference type="ARBA" id="ARBA00023082"/>
    </source>
</evidence>
<evidence type="ECO:0000313" key="7">
    <source>
        <dbReference type="EMBL" id="MDN5202119.1"/>
    </source>
</evidence>
<dbReference type="Pfam" id="PF08281">
    <property type="entry name" value="Sigma70_r4_2"/>
    <property type="match status" value="1"/>
</dbReference>
<dbReference type="EMBL" id="JAUJEA010000004">
    <property type="protein sequence ID" value="MDN5202119.1"/>
    <property type="molecule type" value="Genomic_DNA"/>
</dbReference>
<dbReference type="NCBIfam" id="TIGR02985">
    <property type="entry name" value="Sig70_bacteroi1"/>
    <property type="match status" value="1"/>
</dbReference>
<dbReference type="NCBIfam" id="TIGR02937">
    <property type="entry name" value="sigma70-ECF"/>
    <property type="match status" value="1"/>
</dbReference>
<dbReference type="Proteomes" id="UP001172082">
    <property type="component" value="Unassembled WGS sequence"/>
</dbReference>
<evidence type="ECO:0000259" key="6">
    <source>
        <dbReference type="Pfam" id="PF08281"/>
    </source>
</evidence>